<dbReference type="Proteomes" id="UP000184603">
    <property type="component" value="Unassembled WGS sequence"/>
</dbReference>
<dbReference type="PROSITE" id="PS50206">
    <property type="entry name" value="RHODANESE_3"/>
    <property type="match status" value="1"/>
</dbReference>
<dbReference type="Pfam" id="PF00581">
    <property type="entry name" value="Rhodanese"/>
    <property type="match status" value="1"/>
</dbReference>
<dbReference type="SMART" id="SM00450">
    <property type="entry name" value="RHOD"/>
    <property type="match status" value="1"/>
</dbReference>
<evidence type="ECO:0000313" key="2">
    <source>
        <dbReference type="EMBL" id="SHO47371.1"/>
    </source>
</evidence>
<evidence type="ECO:0000313" key="3">
    <source>
        <dbReference type="Proteomes" id="UP000184603"/>
    </source>
</evidence>
<dbReference type="SUPFAM" id="SSF52821">
    <property type="entry name" value="Rhodanese/Cell cycle control phosphatase"/>
    <property type="match status" value="1"/>
</dbReference>
<keyword evidence="3" id="KW-1185">Reference proteome</keyword>
<gene>
    <name evidence="2" type="ORF">SAMN02745220_01847</name>
</gene>
<dbReference type="RefSeq" id="WP_159441265.1">
    <property type="nucleotide sequence ID" value="NZ_FRFE01000007.1"/>
</dbReference>
<dbReference type="Gene3D" id="3.40.250.10">
    <property type="entry name" value="Rhodanese-like domain"/>
    <property type="match status" value="1"/>
</dbReference>
<dbReference type="CDD" id="cd00158">
    <property type="entry name" value="RHOD"/>
    <property type="match status" value="1"/>
</dbReference>
<dbReference type="InterPro" id="IPR050229">
    <property type="entry name" value="GlpE_sulfurtransferase"/>
</dbReference>
<dbReference type="AlphaFoldDB" id="A0A1M7Y4U6"/>
<dbReference type="PANTHER" id="PTHR43031">
    <property type="entry name" value="FAD-DEPENDENT OXIDOREDUCTASE"/>
    <property type="match status" value="1"/>
</dbReference>
<evidence type="ECO:0000259" key="1">
    <source>
        <dbReference type="PROSITE" id="PS50206"/>
    </source>
</evidence>
<dbReference type="GO" id="GO:0016740">
    <property type="term" value="F:transferase activity"/>
    <property type="evidence" value="ECO:0007669"/>
    <property type="project" value="UniProtKB-KW"/>
</dbReference>
<keyword evidence="2" id="KW-0808">Transferase</keyword>
<organism evidence="2 3">
    <name type="scientific">Desulfopila aestuarii DSM 18488</name>
    <dbReference type="NCBI Taxonomy" id="1121416"/>
    <lineage>
        <taxon>Bacteria</taxon>
        <taxon>Pseudomonadati</taxon>
        <taxon>Thermodesulfobacteriota</taxon>
        <taxon>Desulfobulbia</taxon>
        <taxon>Desulfobulbales</taxon>
        <taxon>Desulfocapsaceae</taxon>
        <taxon>Desulfopila</taxon>
    </lineage>
</organism>
<reference evidence="2 3" key="1">
    <citation type="submission" date="2016-12" db="EMBL/GenBank/DDBJ databases">
        <authorList>
            <person name="Song W.-J."/>
            <person name="Kurnit D.M."/>
        </authorList>
    </citation>
    <scope>NUCLEOTIDE SEQUENCE [LARGE SCALE GENOMIC DNA]</scope>
    <source>
        <strain evidence="2 3">DSM 18488</strain>
    </source>
</reference>
<feature type="domain" description="Rhodanese" evidence="1">
    <location>
        <begin position="59"/>
        <end position="143"/>
    </location>
</feature>
<name>A0A1M7Y4U6_9BACT</name>
<dbReference type="InterPro" id="IPR036873">
    <property type="entry name" value="Rhodanese-like_dom_sf"/>
</dbReference>
<proteinExistence type="predicted"/>
<sequence>MKTISKIFIVLLATLLLSGFRWSLMFGELEWADIDQALDQDFPTVRQLSVEEVRSMLDSNQQFVLVDVREPAEYQVSHLPNALPADAFQPEKSEKDLLIVAYCSVGLRSAKYVQQLQQQGLQNVYNLRGSIFMWANKGYPLESDNGPVARVHPFNERWGKLLRPELRSEKNGDDVPARRP</sequence>
<dbReference type="InterPro" id="IPR001763">
    <property type="entry name" value="Rhodanese-like_dom"/>
</dbReference>
<protein>
    <submittedName>
        <fullName evidence="2">Rhodanese-related sulfurtransferase</fullName>
    </submittedName>
</protein>
<dbReference type="PANTHER" id="PTHR43031:SF1">
    <property type="entry name" value="PYRIDINE NUCLEOTIDE-DISULPHIDE OXIDOREDUCTASE"/>
    <property type="match status" value="1"/>
</dbReference>
<accession>A0A1M7Y4U6</accession>
<dbReference type="OrthoDB" id="285281at2"/>
<dbReference type="STRING" id="1121416.SAMN02745220_01847"/>
<dbReference type="EMBL" id="FRFE01000007">
    <property type="protein sequence ID" value="SHO47371.1"/>
    <property type="molecule type" value="Genomic_DNA"/>
</dbReference>